<organism evidence="13 14">
    <name type="scientific">Thermothielavioides terrestris (strain ATCC 38088 / NRRL 8126)</name>
    <name type="common">Thielavia terrestris</name>
    <dbReference type="NCBI Taxonomy" id="578455"/>
    <lineage>
        <taxon>Eukaryota</taxon>
        <taxon>Fungi</taxon>
        <taxon>Dikarya</taxon>
        <taxon>Ascomycota</taxon>
        <taxon>Pezizomycotina</taxon>
        <taxon>Sordariomycetes</taxon>
        <taxon>Sordariomycetidae</taxon>
        <taxon>Sordariales</taxon>
        <taxon>Chaetomiaceae</taxon>
        <taxon>Thermothielavioides</taxon>
        <taxon>Thermothielavioides terrestris</taxon>
    </lineage>
</organism>
<dbReference type="STRING" id="578455.G2R6F7"/>
<gene>
    <name evidence="13" type="ORF">THITE_2116524</name>
</gene>
<proteinExistence type="predicted"/>
<dbReference type="InterPro" id="IPR027417">
    <property type="entry name" value="P-loop_NTPase"/>
</dbReference>
<dbReference type="KEGG" id="ttt:THITE_2116524"/>
<sequence>MSDDDDDDNKTNNAPPIDFHHPYQPYDVQLQFMRTVYDVLEKGNGQVGILESPTGTGKSLSLICASLTWLRAHKRARYEASVDATAAAMAGEPQWMVEAALRRRREELARRWEDRERALERARARERAMEVRGRERAAKRARVDQLNEGGGRTRKEKDGEVDEEREFLVGDWDGDGVGGDDDGLGGLSKETRALLEKVGLGGGSRREGDNGGEEVEDEVKVGC</sequence>
<keyword evidence="4" id="KW-0378">Hydrolase</keyword>
<dbReference type="GO" id="GO:0005634">
    <property type="term" value="C:nucleus"/>
    <property type="evidence" value="ECO:0007669"/>
    <property type="project" value="TreeGrafter"/>
</dbReference>
<dbReference type="PANTHER" id="PTHR11472">
    <property type="entry name" value="DNA REPAIR DEAD HELICASE RAD3/XP-D SUBFAMILY MEMBER"/>
    <property type="match status" value="1"/>
</dbReference>
<name>G2R6F7_THETT</name>
<dbReference type="HOGENOM" id="CLU_1283375_0_0_1"/>
<feature type="region of interest" description="Disordered" evidence="11">
    <location>
        <begin position="123"/>
        <end position="223"/>
    </location>
</feature>
<evidence type="ECO:0000256" key="11">
    <source>
        <dbReference type="SAM" id="MobiDB-lite"/>
    </source>
</evidence>
<evidence type="ECO:0000256" key="9">
    <source>
        <dbReference type="ARBA" id="ARBA00045008"/>
    </source>
</evidence>
<keyword evidence="6" id="KW-0131">Cell cycle</keyword>
<evidence type="ECO:0000313" key="13">
    <source>
        <dbReference type="EMBL" id="AEO67642.1"/>
    </source>
</evidence>
<evidence type="ECO:0000313" key="14">
    <source>
        <dbReference type="Proteomes" id="UP000008181"/>
    </source>
</evidence>
<feature type="region of interest" description="Disordered" evidence="11">
    <location>
        <begin position="1"/>
        <end position="20"/>
    </location>
</feature>
<evidence type="ECO:0000256" key="3">
    <source>
        <dbReference type="ARBA" id="ARBA00022741"/>
    </source>
</evidence>
<dbReference type="InterPro" id="IPR006554">
    <property type="entry name" value="Helicase-like_DEXD_c2"/>
</dbReference>
<feature type="compositionally biased region" description="Acidic residues" evidence="11">
    <location>
        <begin position="172"/>
        <end position="183"/>
    </location>
</feature>
<keyword evidence="3" id="KW-0547">Nucleotide-binding</keyword>
<dbReference type="InterPro" id="IPR045028">
    <property type="entry name" value="DinG/Rad3-like"/>
</dbReference>
<dbReference type="SUPFAM" id="SSF52540">
    <property type="entry name" value="P-loop containing nucleoside triphosphate hydrolases"/>
    <property type="match status" value="1"/>
</dbReference>
<evidence type="ECO:0000256" key="7">
    <source>
        <dbReference type="ARBA" id="ARBA00029709"/>
    </source>
</evidence>
<dbReference type="PANTHER" id="PTHR11472:SF41">
    <property type="entry name" value="ATP-DEPENDENT DNA HELICASE DDX11-RELATED"/>
    <property type="match status" value="1"/>
</dbReference>
<evidence type="ECO:0000256" key="6">
    <source>
        <dbReference type="ARBA" id="ARBA00023306"/>
    </source>
</evidence>
<dbReference type="AlphaFoldDB" id="G2R6F7"/>
<dbReference type="RefSeq" id="XP_003653978.1">
    <property type="nucleotide sequence ID" value="XM_003653930.1"/>
</dbReference>
<keyword evidence="5" id="KW-0067">ATP-binding</keyword>
<evidence type="ECO:0000256" key="10">
    <source>
        <dbReference type="ARBA" id="ARBA00045702"/>
    </source>
</evidence>
<dbReference type="SMART" id="SM00488">
    <property type="entry name" value="DEXDc2"/>
    <property type="match status" value="1"/>
</dbReference>
<dbReference type="Proteomes" id="UP000008181">
    <property type="component" value="Chromosome 3"/>
</dbReference>
<dbReference type="GO" id="GO:0005524">
    <property type="term" value="F:ATP binding"/>
    <property type="evidence" value="ECO:0007669"/>
    <property type="project" value="UniProtKB-KW"/>
</dbReference>
<protein>
    <recommendedName>
        <fullName evidence="2">ATP-dependent DNA helicase CHL1</fullName>
    </recommendedName>
    <alternativeName>
        <fullName evidence="1">ATP-dependent DNA helicase chl1</fullName>
    </alternativeName>
    <alternativeName>
        <fullName evidence="7">Chromosome loss protein 1</fullName>
    </alternativeName>
    <alternativeName>
        <fullName evidence="8 9">DNA 5'-3' helicase CHL1</fullName>
    </alternativeName>
</protein>
<evidence type="ECO:0000256" key="8">
    <source>
        <dbReference type="ARBA" id="ARBA00044998"/>
    </source>
</evidence>
<dbReference type="GO" id="GO:0016818">
    <property type="term" value="F:hydrolase activity, acting on acid anhydrides, in phosphorus-containing anhydrides"/>
    <property type="evidence" value="ECO:0007669"/>
    <property type="project" value="InterPro"/>
</dbReference>
<dbReference type="InterPro" id="IPR014013">
    <property type="entry name" value="Helic_SF1/SF2_ATP-bd_DinG/Rad3"/>
</dbReference>
<evidence type="ECO:0000256" key="4">
    <source>
        <dbReference type="ARBA" id="ARBA00022801"/>
    </source>
</evidence>
<evidence type="ECO:0000256" key="5">
    <source>
        <dbReference type="ARBA" id="ARBA00022840"/>
    </source>
</evidence>
<feature type="compositionally biased region" description="Basic and acidic residues" evidence="11">
    <location>
        <begin position="123"/>
        <end position="158"/>
    </location>
</feature>
<evidence type="ECO:0000256" key="2">
    <source>
        <dbReference type="ARBA" id="ARBA00017386"/>
    </source>
</evidence>
<feature type="domain" description="Helicase ATP-binding" evidence="12">
    <location>
        <begin position="15"/>
        <end position="223"/>
    </location>
</feature>
<keyword evidence="14" id="KW-1185">Reference proteome</keyword>
<dbReference type="OrthoDB" id="267079at2759"/>
<accession>G2R6F7</accession>
<evidence type="ECO:0000256" key="1">
    <source>
        <dbReference type="ARBA" id="ARBA00016387"/>
    </source>
</evidence>
<comment type="function">
    <text evidence="10">ATP-dependent DNA helicase important for chromosome transmission and normal cell cycle progression in G(2)/M. May have a role in changing DNA topology to allow the loading of proteins involved in maintaining sister chromatid cohesion in the vicinity of the centromeres. Has a specific role in chromosome segregation during meiosis II.</text>
</comment>
<dbReference type="GeneID" id="11516482"/>
<dbReference type="GO" id="GO:0034085">
    <property type="term" value="P:establishment of sister chromatid cohesion"/>
    <property type="evidence" value="ECO:0007669"/>
    <property type="project" value="TreeGrafter"/>
</dbReference>
<evidence type="ECO:0000259" key="12">
    <source>
        <dbReference type="PROSITE" id="PS51193"/>
    </source>
</evidence>
<reference evidence="13 14" key="1">
    <citation type="journal article" date="2011" name="Nat. Biotechnol.">
        <title>Comparative genomic analysis of the thermophilic biomass-degrading fungi Myceliophthora thermophila and Thielavia terrestris.</title>
        <authorList>
            <person name="Berka R.M."/>
            <person name="Grigoriev I.V."/>
            <person name="Otillar R."/>
            <person name="Salamov A."/>
            <person name="Grimwood J."/>
            <person name="Reid I."/>
            <person name="Ishmael N."/>
            <person name="John T."/>
            <person name="Darmond C."/>
            <person name="Moisan M.-C."/>
            <person name="Henrissat B."/>
            <person name="Coutinho P.M."/>
            <person name="Lombard V."/>
            <person name="Natvig D.O."/>
            <person name="Lindquist E."/>
            <person name="Schmutz J."/>
            <person name="Lucas S."/>
            <person name="Harris P."/>
            <person name="Powlowski J."/>
            <person name="Bellemare A."/>
            <person name="Taylor D."/>
            <person name="Butler G."/>
            <person name="de Vries R.P."/>
            <person name="Allijn I.E."/>
            <person name="van den Brink J."/>
            <person name="Ushinsky S."/>
            <person name="Storms R."/>
            <person name="Powell A.J."/>
            <person name="Paulsen I.T."/>
            <person name="Elbourne L.D.H."/>
            <person name="Baker S.E."/>
            <person name="Magnuson J."/>
            <person name="LaBoissiere S."/>
            <person name="Clutterbuck A.J."/>
            <person name="Martinez D."/>
            <person name="Wogulis M."/>
            <person name="de Leon A.L."/>
            <person name="Rey M.W."/>
            <person name="Tsang A."/>
        </authorList>
    </citation>
    <scope>NUCLEOTIDE SEQUENCE [LARGE SCALE GENOMIC DNA]</scope>
    <source>
        <strain evidence="14">ATCC 38088 / NRRL 8126</strain>
    </source>
</reference>
<dbReference type="PROSITE" id="PS51193">
    <property type="entry name" value="HELICASE_ATP_BIND_2"/>
    <property type="match status" value="1"/>
</dbReference>
<dbReference type="EMBL" id="CP003011">
    <property type="protein sequence ID" value="AEO67642.1"/>
    <property type="molecule type" value="Genomic_DNA"/>
</dbReference>
<dbReference type="GO" id="GO:0003678">
    <property type="term" value="F:DNA helicase activity"/>
    <property type="evidence" value="ECO:0007669"/>
    <property type="project" value="InterPro"/>
</dbReference>
<dbReference type="eggNOG" id="KOG1133">
    <property type="taxonomic scope" value="Eukaryota"/>
</dbReference>
<dbReference type="Gene3D" id="3.40.50.300">
    <property type="entry name" value="P-loop containing nucleotide triphosphate hydrolases"/>
    <property type="match status" value="1"/>
</dbReference>